<feature type="region of interest" description="Disordered" evidence="1">
    <location>
        <begin position="999"/>
        <end position="1137"/>
    </location>
</feature>
<protein>
    <submittedName>
        <fullName evidence="3">CSON006845 protein</fullName>
    </submittedName>
</protein>
<name>A0A336MTG4_CULSO</name>
<organism evidence="3">
    <name type="scientific">Culicoides sonorensis</name>
    <name type="common">Biting midge</name>
    <dbReference type="NCBI Taxonomy" id="179676"/>
    <lineage>
        <taxon>Eukaryota</taxon>
        <taxon>Metazoa</taxon>
        <taxon>Ecdysozoa</taxon>
        <taxon>Arthropoda</taxon>
        <taxon>Hexapoda</taxon>
        <taxon>Insecta</taxon>
        <taxon>Pterygota</taxon>
        <taxon>Neoptera</taxon>
        <taxon>Endopterygota</taxon>
        <taxon>Diptera</taxon>
        <taxon>Nematocera</taxon>
        <taxon>Chironomoidea</taxon>
        <taxon>Ceratopogonidae</taxon>
        <taxon>Ceratopogoninae</taxon>
        <taxon>Culicoides</taxon>
        <taxon>Monoculicoides</taxon>
    </lineage>
</organism>
<gene>
    <name evidence="3" type="primary">CSON006845</name>
</gene>
<feature type="region of interest" description="Disordered" evidence="1">
    <location>
        <begin position="759"/>
        <end position="876"/>
    </location>
</feature>
<keyword evidence="2" id="KW-0732">Signal</keyword>
<reference evidence="3" key="1">
    <citation type="submission" date="2018-07" db="EMBL/GenBank/DDBJ databases">
        <authorList>
            <person name="Quirk P.G."/>
            <person name="Krulwich T.A."/>
        </authorList>
    </citation>
    <scope>NUCLEOTIDE SEQUENCE</scope>
</reference>
<feature type="compositionally biased region" description="Polar residues" evidence="1">
    <location>
        <begin position="492"/>
        <end position="524"/>
    </location>
</feature>
<feature type="compositionally biased region" description="Low complexity" evidence="1">
    <location>
        <begin position="431"/>
        <end position="457"/>
    </location>
</feature>
<feature type="compositionally biased region" description="Low complexity" evidence="1">
    <location>
        <begin position="1073"/>
        <end position="1091"/>
    </location>
</feature>
<feature type="region of interest" description="Disordered" evidence="1">
    <location>
        <begin position="379"/>
        <end position="409"/>
    </location>
</feature>
<feature type="region of interest" description="Disordered" evidence="1">
    <location>
        <begin position="889"/>
        <end position="919"/>
    </location>
</feature>
<feature type="signal peptide" evidence="2">
    <location>
        <begin position="1"/>
        <end position="24"/>
    </location>
</feature>
<feature type="region of interest" description="Disordered" evidence="1">
    <location>
        <begin position="694"/>
        <end position="744"/>
    </location>
</feature>
<feature type="region of interest" description="Disordered" evidence="1">
    <location>
        <begin position="189"/>
        <end position="211"/>
    </location>
</feature>
<feature type="region of interest" description="Disordered" evidence="1">
    <location>
        <begin position="424"/>
        <end position="524"/>
    </location>
</feature>
<feature type="compositionally biased region" description="Polar residues" evidence="1">
    <location>
        <begin position="1349"/>
        <end position="1371"/>
    </location>
</feature>
<evidence type="ECO:0000313" key="3">
    <source>
        <dbReference type="EMBL" id="SSX33722.1"/>
    </source>
</evidence>
<feature type="compositionally biased region" description="Polar residues" evidence="1">
    <location>
        <begin position="709"/>
        <end position="744"/>
    </location>
</feature>
<accession>A0A336MTG4</accession>
<sequence length="1783" mass="201563">MKRFSTKYLLHCTTLLLCLSFAVSERWSRQVPQHGFLAHQINDWIPVQSQFNAGADRSSRFAQFPSNSAFGVNSFASPAQAQYNPFTTSQRFGFNAPAPQAQPLLQQQQQQVLSPQQLQNVESGVTGQETPVELLYVPLETLQKQGFQGGNQNQYNVIPQNVNAALINNFYESGTVAPATKTRFSAPITTTTSRPVTERQNPFQSSPTVKSTLKPYQPPLAMFLLTEGRDRATVNDVLSVLKRANTIDVLDAPSEKRPNVFIGPSDMTPPAGYTKFDLPYLSHLDSQRNGRKIENLPFFVAPLSYHTPNGFGKIPLPAPHVGSVVVNTPLSNKQEVNQYFGQNQLIEPQSQKFGFNQDKFNNQAQFVSSTVKPQSVTNRFNANHFDGSHSTLSPRPSSTGRPVTTKPSQQVAFNDFREEHFNTNKQRKPVNQHPQQQTFSQFSTNSQPTRTRPTQQQYHEEVTTTALPETHYSEYVEPTTTKKPATSHRKPTSAQTAQSSISYQTAPSRQPSSQFFEESFQTPSSTFAPSTNFFPGFAQQQNPFSDQQFVHKFKLVDSVKPNYKATKEPDFFSFNTNPFSFDNGYSTLKSFSPPPAPVQQTERQRYQSFPSSTLAPTTQKRPTQSSTFQFTPSSVRPVVEDASAELTTEEPVRSFSPTTTFHSTNIDSQININGQSPANIHQQNIETTKLAYDPYKVPSTEKTVPVRGGSNSNYRQQSSKAPSLTSDVPQNNAFQGRRPSSQQQGFFNDATFVNRFSNQKPQQQQHFTGRPTSSEEFSSIRTTSRPVTKDYHFDTRQPVQQHHSSRPTNQRPSSTISQEQPSTYFSSEDFTSSIQTVRPRPSTTARPVSQSTRRPVEQSQRFVGNQGHNRGTRPTSIATDAYYQPEQQNYQQYQQRPQSVPSTQRPTPQPTTTTTLRPQDQSYEFTQAPEEPVENQNVHEVQKDHIQLTHISSQSISEVNENVRTEISNPSTDSPISYNTPSDLPSISPMLPGLINSLTDDKWMDGPKEEVSTTTTTTTRRPFIRGRRPIPSRDRETSTSSRVQSSEAGSSTRSQANTSTRARRPLTTRFNKTSTSESTSSSQTSSAIPSTRTQQSVRNNRVRYNPTPEERQRLRSRGRPQSSAKPVEKGDEKDIDYQRDVLNQNYPVIKPRVTQAPTTTTTALPTTTTEIPTPETVQIQQEENLINPDESNEEIRVPVNHASNYRGGQEQHFPDPTRKYPGLFNGLQEEMILPQEHLTTLYEEQEIVTEPIFDQRKSVFKQKGRLNPIFSTVRPSSSRLTTTTDYPSVETTTSGRRRPTFPRRQSRPLSTTQQPAVTTESDNDEVTIKPVRRQPVRTGLRIRERRPLNDQTTVSPVNEVSSRRSYQSRGTPNVLEEEGVVNSRRQNFPSRNSAERELKREKNDPTNSVRGRQRSRFRLEQQETQWSVPSATTEKTIIENEIDEKEPEVVTDDSISLLEKENTPEISETNDLPAENPKPATFPRRRPEPVAVVVENEEKPEEKEDTELEKKPNVQRKGAKRRGYWKKVRVRPVDTFETAESQHIGNHYLNTLIPQNINKFNYDKATSISKTSEITKELNSTKTKTDEDKNQDVSIEVVNWSRDTMPKVSIMTTENPSVTEEVKELNKDDSVRNNSEEEVEKIVVTTLTPENTDDEQITTISPDTVHEVSTEDDSNMFDEVRKSLKDLFGMSDNEEDEETVNTTIVPLTEEIENEATTIIPEVHIETTQASTLETENTTTEKPTQSDPMGSLVLATSTSRHISLETEICYRGRCIKTDKKLEKK</sequence>
<feature type="compositionally biased region" description="Basic and acidic residues" evidence="1">
    <location>
        <begin position="999"/>
        <end position="1011"/>
    </location>
</feature>
<feature type="compositionally biased region" description="Basic and acidic residues" evidence="1">
    <location>
        <begin position="1393"/>
        <end position="1404"/>
    </location>
</feature>
<feature type="compositionally biased region" description="Basic and acidic residues" evidence="1">
    <location>
        <begin position="1126"/>
        <end position="1137"/>
    </location>
</feature>
<feature type="region of interest" description="Disordered" evidence="1">
    <location>
        <begin position="1444"/>
        <end position="1484"/>
    </location>
</feature>
<dbReference type="VEuPathDB" id="VectorBase:CSON006845"/>
<dbReference type="EMBL" id="UFQT01002587">
    <property type="protein sequence ID" value="SSX33722.1"/>
    <property type="molecule type" value="Genomic_DNA"/>
</dbReference>
<feature type="region of interest" description="Disordered" evidence="1">
    <location>
        <begin position="586"/>
        <end position="661"/>
    </location>
</feature>
<dbReference type="OMA" id="ENDEHQF"/>
<proteinExistence type="predicted"/>
<feature type="compositionally biased region" description="Polar residues" evidence="1">
    <location>
        <begin position="1383"/>
        <end position="1392"/>
    </location>
</feature>
<feature type="compositionally biased region" description="Polar residues" evidence="1">
    <location>
        <begin position="797"/>
        <end position="876"/>
    </location>
</feature>
<feature type="compositionally biased region" description="Polar residues" evidence="1">
    <location>
        <begin position="1309"/>
        <end position="1320"/>
    </location>
</feature>
<feature type="compositionally biased region" description="Polar residues" evidence="1">
    <location>
        <begin position="759"/>
        <end position="786"/>
    </location>
</feature>
<feature type="compositionally biased region" description="Basic and acidic residues" evidence="1">
    <location>
        <begin position="1496"/>
        <end position="1512"/>
    </location>
</feature>
<feature type="compositionally biased region" description="Polar residues" evidence="1">
    <location>
        <begin position="598"/>
        <end position="621"/>
    </location>
</feature>
<evidence type="ECO:0000256" key="2">
    <source>
        <dbReference type="SAM" id="SignalP"/>
    </source>
</evidence>
<feature type="compositionally biased region" description="Polar residues" evidence="1">
    <location>
        <begin position="1038"/>
        <end position="1060"/>
    </location>
</feature>
<feature type="chain" id="PRO_5016427980" evidence="2">
    <location>
        <begin position="25"/>
        <end position="1783"/>
    </location>
</feature>
<evidence type="ECO:0000256" key="1">
    <source>
        <dbReference type="SAM" id="MobiDB-lite"/>
    </source>
</evidence>
<feature type="compositionally biased region" description="Polar residues" evidence="1">
    <location>
        <begin position="388"/>
        <end position="409"/>
    </location>
</feature>
<feature type="region of interest" description="Disordered" evidence="1">
    <location>
        <begin position="1728"/>
        <end position="1750"/>
    </location>
</feature>
<feature type="compositionally biased region" description="Polar residues" evidence="1">
    <location>
        <begin position="1270"/>
        <end position="1290"/>
    </location>
</feature>
<feature type="compositionally biased region" description="Low complexity" evidence="1">
    <location>
        <begin position="622"/>
        <end position="634"/>
    </location>
</feature>
<feature type="compositionally biased region" description="Basic residues" evidence="1">
    <location>
        <begin position="1295"/>
        <end position="1306"/>
    </location>
</feature>
<feature type="region of interest" description="Disordered" evidence="1">
    <location>
        <begin position="1270"/>
        <end position="1430"/>
    </location>
</feature>
<feature type="region of interest" description="Disordered" evidence="1">
    <location>
        <begin position="1496"/>
        <end position="1517"/>
    </location>
</feature>